<evidence type="ECO:0000259" key="11">
    <source>
        <dbReference type="PROSITE" id="PS51195"/>
    </source>
</evidence>
<evidence type="ECO:0000256" key="3">
    <source>
        <dbReference type="ARBA" id="ARBA00022806"/>
    </source>
</evidence>
<dbReference type="CDD" id="cd18787">
    <property type="entry name" value="SF2_C_DEAD"/>
    <property type="match status" value="1"/>
</dbReference>
<dbReference type="InterPro" id="IPR000629">
    <property type="entry name" value="RNA-helicase_DEAD-box_CS"/>
</dbReference>
<reference evidence="13" key="3">
    <citation type="journal article" date="2019" name="Microbiol. Resour. Announc.">
        <title>Draft Genome Sequences of Type Strains of Gordonibacter faecihominis, Paraeggerthella hongkongensis, Parvibacter caecicola,Slackia equolifaciens, Slackia faecicanis, and Slackia isoflavoniconvertens.</title>
        <authorList>
            <person name="Danylec N."/>
            <person name="Stoll D.A."/>
            <person name="Dotsch A."/>
            <person name="Huch M."/>
        </authorList>
    </citation>
    <scope>NUCLEOTIDE SEQUENCE</scope>
    <source>
        <strain evidence="13">DSM 16107</strain>
    </source>
</reference>
<dbReference type="InterPro" id="IPR027417">
    <property type="entry name" value="P-loop_NTPase"/>
</dbReference>
<dbReference type="EMBL" id="PPTT01000011">
    <property type="protein sequence ID" value="RDB69168.1"/>
    <property type="molecule type" value="Genomic_DNA"/>
</dbReference>
<keyword evidence="14" id="KW-1185">Reference proteome</keyword>
<dbReference type="Proteomes" id="UP000253817">
    <property type="component" value="Unassembled WGS sequence"/>
</dbReference>
<feature type="domain" description="Helicase ATP-binding" evidence="9">
    <location>
        <begin position="33"/>
        <end position="206"/>
    </location>
</feature>
<dbReference type="CDD" id="cd00268">
    <property type="entry name" value="DEADc"/>
    <property type="match status" value="1"/>
</dbReference>
<dbReference type="AlphaFoldDB" id="A0A3N0J1S9"/>
<feature type="compositionally biased region" description="Basic and acidic residues" evidence="8">
    <location>
        <begin position="417"/>
        <end position="484"/>
    </location>
</feature>
<gene>
    <name evidence="12" type="ORF">C1876_08005</name>
    <name evidence="13" type="ORF">DMP09_01715</name>
</gene>
<evidence type="ECO:0000256" key="8">
    <source>
        <dbReference type="SAM" id="MobiDB-lite"/>
    </source>
</evidence>
<dbReference type="Pfam" id="PF00271">
    <property type="entry name" value="Helicase_C"/>
    <property type="match status" value="1"/>
</dbReference>
<dbReference type="PANTHER" id="PTHR47959">
    <property type="entry name" value="ATP-DEPENDENT RNA HELICASE RHLE-RELATED"/>
    <property type="match status" value="1"/>
</dbReference>
<protein>
    <submittedName>
        <fullName evidence="13">ATP-dependent helicase</fullName>
    </submittedName>
</protein>
<dbReference type="SMART" id="SM00490">
    <property type="entry name" value="HELICc"/>
    <property type="match status" value="1"/>
</dbReference>
<dbReference type="GO" id="GO:0005829">
    <property type="term" value="C:cytosol"/>
    <property type="evidence" value="ECO:0007669"/>
    <property type="project" value="TreeGrafter"/>
</dbReference>
<keyword evidence="3 7" id="KW-0347">Helicase</keyword>
<dbReference type="GO" id="GO:0003676">
    <property type="term" value="F:nucleic acid binding"/>
    <property type="evidence" value="ECO:0007669"/>
    <property type="project" value="InterPro"/>
</dbReference>
<dbReference type="Gene3D" id="3.40.50.300">
    <property type="entry name" value="P-loop containing nucleotide triphosphate hydrolases"/>
    <property type="match status" value="2"/>
</dbReference>
<evidence type="ECO:0000256" key="6">
    <source>
        <dbReference type="PROSITE-ProRule" id="PRU00552"/>
    </source>
</evidence>
<dbReference type="GO" id="GO:0016787">
    <property type="term" value="F:hydrolase activity"/>
    <property type="evidence" value="ECO:0007669"/>
    <property type="project" value="UniProtKB-KW"/>
</dbReference>
<organism evidence="13 15">
    <name type="scientific">Eggerthella sinensis</name>
    <dbReference type="NCBI Taxonomy" id="242230"/>
    <lineage>
        <taxon>Bacteria</taxon>
        <taxon>Bacillati</taxon>
        <taxon>Actinomycetota</taxon>
        <taxon>Coriobacteriia</taxon>
        <taxon>Eggerthellales</taxon>
        <taxon>Eggerthellaceae</taxon>
        <taxon>Eggerthella</taxon>
    </lineage>
</organism>
<keyword evidence="4 7" id="KW-0067">ATP-binding</keyword>
<dbReference type="PANTHER" id="PTHR47959:SF13">
    <property type="entry name" value="ATP-DEPENDENT RNA HELICASE RHLE"/>
    <property type="match status" value="1"/>
</dbReference>
<dbReference type="InterPro" id="IPR044742">
    <property type="entry name" value="DEAD/DEAH_RhlB"/>
</dbReference>
<evidence type="ECO:0000256" key="5">
    <source>
        <dbReference type="ARBA" id="ARBA00038437"/>
    </source>
</evidence>
<dbReference type="PROSITE" id="PS51194">
    <property type="entry name" value="HELICASE_CTER"/>
    <property type="match status" value="1"/>
</dbReference>
<feature type="short sequence motif" description="Q motif" evidence="6">
    <location>
        <begin position="2"/>
        <end position="30"/>
    </location>
</feature>
<dbReference type="InterPro" id="IPR001650">
    <property type="entry name" value="Helicase_C-like"/>
</dbReference>
<dbReference type="RefSeq" id="WP_114546193.1">
    <property type="nucleotide sequence ID" value="NZ_PPTT01000011.1"/>
</dbReference>
<dbReference type="InterPro" id="IPR014001">
    <property type="entry name" value="Helicase_ATP-bd"/>
</dbReference>
<evidence type="ECO:0000256" key="2">
    <source>
        <dbReference type="ARBA" id="ARBA00022801"/>
    </source>
</evidence>
<feature type="compositionally biased region" description="Gly residues" evidence="8">
    <location>
        <begin position="395"/>
        <end position="404"/>
    </location>
</feature>
<feature type="domain" description="Helicase C-terminal" evidence="10">
    <location>
        <begin position="232"/>
        <end position="382"/>
    </location>
</feature>
<keyword evidence="2 7" id="KW-0378">Hydrolase</keyword>
<dbReference type="PROSITE" id="PS51195">
    <property type="entry name" value="Q_MOTIF"/>
    <property type="match status" value="1"/>
</dbReference>
<name>A0A3N0J1S9_9ACTN</name>
<evidence type="ECO:0000313" key="15">
    <source>
        <dbReference type="Proteomes" id="UP000270112"/>
    </source>
</evidence>
<comment type="similarity">
    <text evidence="5 7">Belongs to the DEAD box helicase family.</text>
</comment>
<dbReference type="OrthoDB" id="9805696at2"/>
<evidence type="ECO:0000256" key="7">
    <source>
        <dbReference type="RuleBase" id="RU000492"/>
    </source>
</evidence>
<evidence type="ECO:0000259" key="9">
    <source>
        <dbReference type="PROSITE" id="PS51192"/>
    </source>
</evidence>
<evidence type="ECO:0000313" key="13">
    <source>
        <dbReference type="EMBL" id="RNM43189.1"/>
    </source>
</evidence>
<dbReference type="PROSITE" id="PS00039">
    <property type="entry name" value="DEAD_ATP_HELICASE"/>
    <property type="match status" value="1"/>
</dbReference>
<dbReference type="Pfam" id="PF00270">
    <property type="entry name" value="DEAD"/>
    <property type="match status" value="1"/>
</dbReference>
<comment type="caution">
    <text evidence="13">The sequence shown here is derived from an EMBL/GenBank/DDBJ whole genome shotgun (WGS) entry which is preliminary data.</text>
</comment>
<keyword evidence="1 7" id="KW-0547">Nucleotide-binding</keyword>
<dbReference type="Proteomes" id="UP000270112">
    <property type="component" value="Unassembled WGS sequence"/>
</dbReference>
<evidence type="ECO:0000259" key="10">
    <source>
        <dbReference type="PROSITE" id="PS51194"/>
    </source>
</evidence>
<dbReference type="InterPro" id="IPR011545">
    <property type="entry name" value="DEAD/DEAH_box_helicase_dom"/>
</dbReference>
<proteinExistence type="inferred from homology"/>
<dbReference type="PROSITE" id="PS51192">
    <property type="entry name" value="HELICASE_ATP_BIND_1"/>
    <property type="match status" value="1"/>
</dbReference>
<feature type="region of interest" description="Disordered" evidence="8">
    <location>
        <begin position="383"/>
        <end position="525"/>
    </location>
</feature>
<dbReference type="SUPFAM" id="SSF52540">
    <property type="entry name" value="P-loop containing nucleoside triphosphate hydrolases"/>
    <property type="match status" value="2"/>
</dbReference>
<evidence type="ECO:0000256" key="4">
    <source>
        <dbReference type="ARBA" id="ARBA00022840"/>
    </source>
</evidence>
<dbReference type="SMART" id="SM00487">
    <property type="entry name" value="DEXDc"/>
    <property type="match status" value="1"/>
</dbReference>
<dbReference type="GO" id="GO:0005524">
    <property type="term" value="F:ATP binding"/>
    <property type="evidence" value="ECO:0007669"/>
    <property type="project" value="UniProtKB-KW"/>
</dbReference>
<reference evidence="12 14" key="1">
    <citation type="journal article" date="2018" name="Elife">
        <title>Discovery and characterization of a prevalent human gut bacterial enzyme sufficient for the inactivation of a family of plant toxins.</title>
        <authorList>
            <person name="Koppel N."/>
            <person name="Bisanz J.E."/>
            <person name="Pandelia M.E."/>
            <person name="Turnbaugh P.J."/>
            <person name="Balskus E.P."/>
        </authorList>
    </citation>
    <scope>NUCLEOTIDE SEQUENCE [LARGE SCALE GENOMIC DNA]</scope>
    <source>
        <strain evidence="12 14">DSM 16107</strain>
    </source>
</reference>
<feature type="domain" description="DEAD-box RNA helicase Q" evidence="11">
    <location>
        <begin position="2"/>
        <end position="30"/>
    </location>
</feature>
<dbReference type="InterPro" id="IPR050079">
    <property type="entry name" value="DEAD_box_RNA_helicase"/>
</dbReference>
<sequence length="525" mass="57609">MQNFADLGLSEAALAAVERLGYENPTPVQLQAIPLVLEGRDLIAAASTGTGKTAAFLLPILSTLPRGKKGKRAPRVLVVSPTRELAQQISQTCMQITRKTGHYVTTVFGGTPYGPQINEIRRGTDVLIATPGRLNDLMNKGVIDLSGIKSLVLDEADRMLDMGFLPAVTTIVDATPADRQTLLFSATIDQSIQKNLGSLLNDPAIVEIARNGETAKNVAQYMMPIQNFKKPELLQAVLEEKGSDRIIVFARTKNRTEDCAEALCDAGYRAESIHSDKSQGQRKRALDNFRRGRTSILVATDVLARGIDVPDVDHVINFDLPDMPEDYVHRIGRTGRAGEQGYAISFVTRESRRTLGDIEKLIGKDIAIMELETYELNMADIEKGKKGGAPKKGGYKGNKSGGYAGKRSGGDRPSGAKHGEKRAYGNRDERPEKRDNRTDERSDSRTDNRPGRGKRAEGKRSFDKADGPRSNNMDHAKRRLELNEKKKHSSANGDKHGSKQHEGKKKASAGGYNYSRFANKGNDER</sequence>
<reference evidence="15" key="2">
    <citation type="submission" date="2018-05" db="EMBL/GenBank/DDBJ databases">
        <title>Genome Sequencing of selected type strains of the family Eggerthellaceae.</title>
        <authorList>
            <person name="Danylec N."/>
            <person name="Stoll D.A."/>
            <person name="Doetsch A."/>
            <person name="Huch M."/>
        </authorList>
    </citation>
    <scope>NUCLEOTIDE SEQUENCE [LARGE SCALE GENOMIC DNA]</scope>
    <source>
        <strain evidence="15">DSM 16107</strain>
    </source>
</reference>
<dbReference type="GO" id="GO:0003724">
    <property type="term" value="F:RNA helicase activity"/>
    <property type="evidence" value="ECO:0007669"/>
    <property type="project" value="InterPro"/>
</dbReference>
<dbReference type="EMBL" id="QICC01000003">
    <property type="protein sequence ID" value="RNM43189.1"/>
    <property type="molecule type" value="Genomic_DNA"/>
</dbReference>
<evidence type="ECO:0000256" key="1">
    <source>
        <dbReference type="ARBA" id="ARBA00022741"/>
    </source>
</evidence>
<dbReference type="InterPro" id="IPR014014">
    <property type="entry name" value="RNA_helicase_DEAD_Q_motif"/>
</dbReference>
<evidence type="ECO:0000313" key="12">
    <source>
        <dbReference type="EMBL" id="RDB69168.1"/>
    </source>
</evidence>
<accession>A0A3N0J1S9</accession>
<evidence type="ECO:0000313" key="14">
    <source>
        <dbReference type="Proteomes" id="UP000253817"/>
    </source>
</evidence>